<gene>
    <name evidence="2" type="ORF">ACFOWZ_47900</name>
</gene>
<dbReference type="EMBL" id="JBHRZI010000061">
    <property type="protein sequence ID" value="MFC3899237.1"/>
    <property type="molecule type" value="Genomic_DNA"/>
</dbReference>
<proteinExistence type="predicted"/>
<evidence type="ECO:0000256" key="1">
    <source>
        <dbReference type="SAM" id="SignalP"/>
    </source>
</evidence>
<keyword evidence="3" id="KW-1185">Reference proteome</keyword>
<feature type="signal peptide" evidence="1">
    <location>
        <begin position="1"/>
        <end position="20"/>
    </location>
</feature>
<sequence>MFSRLIGTLVVVLTASVVSAAPASAAETWCGTAANYRVVASNVASAKAENRTVAVRYYNNHVFSVIYGAKPGDAVSMGWEYSGNDVAYWCGKYGDGWPKWSTVPSGSASAFTAAVPFSQVNWAFARGKLTPSGYLFSTSKVYI</sequence>
<accession>A0ABV8CAQ9</accession>
<comment type="caution">
    <text evidence="2">The sequence shown here is derived from an EMBL/GenBank/DDBJ whole genome shotgun (WGS) entry which is preliminary data.</text>
</comment>
<keyword evidence="1" id="KW-0732">Signal</keyword>
<organism evidence="2 3">
    <name type="scientific">Lentzea rhizosphaerae</name>
    <dbReference type="NCBI Taxonomy" id="2041025"/>
    <lineage>
        <taxon>Bacteria</taxon>
        <taxon>Bacillati</taxon>
        <taxon>Actinomycetota</taxon>
        <taxon>Actinomycetes</taxon>
        <taxon>Pseudonocardiales</taxon>
        <taxon>Pseudonocardiaceae</taxon>
        <taxon>Lentzea</taxon>
    </lineage>
</organism>
<evidence type="ECO:0000313" key="3">
    <source>
        <dbReference type="Proteomes" id="UP001595690"/>
    </source>
</evidence>
<protein>
    <submittedName>
        <fullName evidence="2">Uncharacterized protein</fullName>
    </submittedName>
</protein>
<reference evidence="3" key="1">
    <citation type="journal article" date="2019" name="Int. J. Syst. Evol. Microbiol.">
        <title>The Global Catalogue of Microorganisms (GCM) 10K type strain sequencing project: providing services to taxonomists for standard genome sequencing and annotation.</title>
        <authorList>
            <consortium name="The Broad Institute Genomics Platform"/>
            <consortium name="The Broad Institute Genome Sequencing Center for Infectious Disease"/>
            <person name="Wu L."/>
            <person name="Ma J."/>
        </authorList>
    </citation>
    <scope>NUCLEOTIDE SEQUENCE [LARGE SCALE GENOMIC DNA]</scope>
    <source>
        <strain evidence="3">CGMCC 4.7405</strain>
    </source>
</reference>
<name>A0ABV8CAQ9_9PSEU</name>
<evidence type="ECO:0000313" key="2">
    <source>
        <dbReference type="EMBL" id="MFC3899237.1"/>
    </source>
</evidence>
<feature type="chain" id="PRO_5045573500" evidence="1">
    <location>
        <begin position="21"/>
        <end position="143"/>
    </location>
</feature>
<dbReference type="Proteomes" id="UP001595690">
    <property type="component" value="Unassembled WGS sequence"/>
</dbReference>
<dbReference type="RefSeq" id="WP_382381396.1">
    <property type="nucleotide sequence ID" value="NZ_JBHRZI010000061.1"/>
</dbReference>